<dbReference type="SUPFAM" id="SSF46785">
    <property type="entry name" value="Winged helix' DNA-binding domain"/>
    <property type="match status" value="1"/>
</dbReference>
<proteinExistence type="predicted"/>
<dbReference type="SMART" id="SM00345">
    <property type="entry name" value="HTH_GNTR"/>
    <property type="match status" value="1"/>
</dbReference>
<dbReference type="Pfam" id="PF07702">
    <property type="entry name" value="UTRA"/>
    <property type="match status" value="1"/>
</dbReference>
<dbReference type="OrthoDB" id="9816541at2"/>
<dbReference type="PROSITE" id="PS50949">
    <property type="entry name" value="HTH_GNTR"/>
    <property type="match status" value="1"/>
</dbReference>
<evidence type="ECO:0000313" key="7">
    <source>
        <dbReference type="EMBL" id="TLG71244.1"/>
    </source>
</evidence>
<dbReference type="FunFam" id="3.40.1410.10:FF:000008">
    <property type="entry name" value="Transcriptional regulator, GntR family"/>
    <property type="match status" value="1"/>
</dbReference>
<dbReference type="InterPro" id="IPR011663">
    <property type="entry name" value="UTRA"/>
</dbReference>
<keyword evidence="8" id="KW-1185">Reference proteome</keyword>
<comment type="caution">
    <text evidence="7">The sequence shown here is derived from an EMBL/GenBank/DDBJ whole genome shotgun (WGS) entry which is preliminary data.</text>
</comment>
<dbReference type="PANTHER" id="PTHR44846">
    <property type="entry name" value="MANNOSYL-D-GLYCERATE TRANSPORT/METABOLISM SYSTEM REPRESSOR MNGR-RELATED"/>
    <property type="match status" value="1"/>
</dbReference>
<dbReference type="InterPro" id="IPR012770">
    <property type="entry name" value="TreR"/>
</dbReference>
<keyword evidence="2" id="KW-0805">Transcription regulation</keyword>
<evidence type="ECO:0000256" key="4">
    <source>
        <dbReference type="ARBA" id="ARBA00023163"/>
    </source>
</evidence>
<dbReference type="CDD" id="cd07377">
    <property type="entry name" value="WHTH_GntR"/>
    <property type="match status" value="1"/>
</dbReference>
<keyword evidence="4" id="KW-0804">Transcription</keyword>
<dbReference type="PRINTS" id="PR00035">
    <property type="entry name" value="HTHGNTR"/>
</dbReference>
<dbReference type="InterPro" id="IPR028978">
    <property type="entry name" value="Chorismate_lyase_/UTRA_dom_sf"/>
</dbReference>
<reference evidence="7 8" key="1">
    <citation type="submission" date="2019-05" db="EMBL/GenBank/DDBJ databases">
        <title>Culicoidintestinum kansasii gen. nov., sp. nov. from the gastrointestinal tract of the biting midge, Culicoides sonorensis.</title>
        <authorList>
            <person name="Neupane S."/>
            <person name="Ghosh A."/>
            <person name="Gunther S."/>
            <person name="Martin K."/>
            <person name="Zurek L."/>
        </authorList>
    </citation>
    <scope>NUCLEOTIDE SEQUENCE [LARGE SCALE GENOMIC DNA]</scope>
    <source>
        <strain evidence="7 8">CS-1</strain>
    </source>
</reference>
<evidence type="ECO:0000256" key="1">
    <source>
        <dbReference type="ARBA" id="ARBA00022491"/>
    </source>
</evidence>
<evidence type="ECO:0000256" key="5">
    <source>
        <dbReference type="NCBIfam" id="TIGR02404"/>
    </source>
</evidence>
<evidence type="ECO:0000256" key="2">
    <source>
        <dbReference type="ARBA" id="ARBA00023015"/>
    </source>
</evidence>
<dbReference type="NCBIfam" id="TIGR02404">
    <property type="entry name" value="trehalos_R_Bsub"/>
    <property type="match status" value="1"/>
</dbReference>
<dbReference type="InterPro" id="IPR050679">
    <property type="entry name" value="Bact_HTH_transcr_reg"/>
</dbReference>
<organism evidence="7 8">
    <name type="scientific">Culicoidibacter larvae</name>
    <dbReference type="NCBI Taxonomy" id="2579976"/>
    <lineage>
        <taxon>Bacteria</taxon>
        <taxon>Bacillati</taxon>
        <taxon>Bacillota</taxon>
        <taxon>Culicoidibacteria</taxon>
        <taxon>Culicoidibacterales</taxon>
        <taxon>Culicoidibacteraceae</taxon>
        <taxon>Culicoidibacter</taxon>
    </lineage>
</organism>
<dbReference type="InterPro" id="IPR036388">
    <property type="entry name" value="WH-like_DNA-bd_sf"/>
</dbReference>
<name>A0A5R8Q8W0_9FIRM</name>
<evidence type="ECO:0000313" key="8">
    <source>
        <dbReference type="Proteomes" id="UP000306912"/>
    </source>
</evidence>
<gene>
    <name evidence="7" type="primary">treR</name>
    <name evidence="7" type="ORF">FEZ08_11355</name>
</gene>
<keyword evidence="1" id="KW-0678">Repressor</keyword>
<dbReference type="Proteomes" id="UP000306912">
    <property type="component" value="Unassembled WGS sequence"/>
</dbReference>
<dbReference type="PANTHER" id="PTHR44846:SF12">
    <property type="entry name" value="HTH-TYPE TRANSCRIPTIONAL REGULATOR TRER"/>
    <property type="match status" value="1"/>
</dbReference>
<dbReference type="RefSeq" id="WP_138192480.1">
    <property type="nucleotide sequence ID" value="NZ_VBWP01000014.1"/>
</dbReference>
<dbReference type="GO" id="GO:0003677">
    <property type="term" value="F:DNA binding"/>
    <property type="evidence" value="ECO:0007669"/>
    <property type="project" value="UniProtKB-UniRule"/>
</dbReference>
<feature type="domain" description="HTH gntR-type" evidence="6">
    <location>
        <begin position="1"/>
        <end position="67"/>
    </location>
</feature>
<dbReference type="Gene3D" id="1.10.10.10">
    <property type="entry name" value="Winged helix-like DNA-binding domain superfamily/Winged helix DNA-binding domain"/>
    <property type="match status" value="1"/>
</dbReference>
<dbReference type="FunCoup" id="A0A5R8Q8W0">
    <property type="interactions" value="22"/>
</dbReference>
<evidence type="ECO:0000259" key="6">
    <source>
        <dbReference type="PROSITE" id="PS50949"/>
    </source>
</evidence>
<dbReference type="AlphaFoldDB" id="A0A5R8Q8W0"/>
<accession>A0A5R8Q8W0</accession>
<dbReference type="Pfam" id="PF00392">
    <property type="entry name" value="GntR"/>
    <property type="match status" value="1"/>
</dbReference>
<dbReference type="Gene3D" id="3.40.1410.10">
    <property type="entry name" value="Chorismate lyase-like"/>
    <property type="match status" value="1"/>
</dbReference>
<dbReference type="GO" id="GO:0003700">
    <property type="term" value="F:DNA-binding transcription factor activity"/>
    <property type="evidence" value="ECO:0007669"/>
    <property type="project" value="UniProtKB-UniRule"/>
</dbReference>
<dbReference type="SMART" id="SM00866">
    <property type="entry name" value="UTRA"/>
    <property type="match status" value="1"/>
</dbReference>
<keyword evidence="3" id="KW-0238">DNA-binding</keyword>
<dbReference type="EMBL" id="VBWP01000014">
    <property type="protein sequence ID" value="TLG71244.1"/>
    <property type="molecule type" value="Genomic_DNA"/>
</dbReference>
<dbReference type="SUPFAM" id="SSF64288">
    <property type="entry name" value="Chorismate lyase-like"/>
    <property type="match status" value="1"/>
</dbReference>
<sequence>MNKYYEIYEDLKAKILNNEYRELLPSENQLTEIYGVTRNTIRRAIDLLASDGFVVSKKGKGVFVLENRSVEFAISGLESFREVMIRTGEKFKTDVAEFGAMIADEQLAKQSGFTPGTVLTHIKRVRSLQNERIILDVNYFVEQLIPGLTKEVAEQSIYTFIEQELNIEIGIAKKSIVIERATEMDYQYLDMLDFDLVVVVHNFVYLQDGVLFEYTQSRHRPDRFIFTDIARR</sequence>
<dbReference type="InParanoid" id="A0A5R8Q8W0"/>
<evidence type="ECO:0000256" key="3">
    <source>
        <dbReference type="ARBA" id="ARBA00023125"/>
    </source>
</evidence>
<dbReference type="GO" id="GO:0045892">
    <property type="term" value="P:negative regulation of DNA-templated transcription"/>
    <property type="evidence" value="ECO:0007669"/>
    <property type="project" value="TreeGrafter"/>
</dbReference>
<dbReference type="InterPro" id="IPR000524">
    <property type="entry name" value="Tscrpt_reg_HTH_GntR"/>
</dbReference>
<dbReference type="InterPro" id="IPR036390">
    <property type="entry name" value="WH_DNA-bd_sf"/>
</dbReference>
<protein>
    <recommendedName>
        <fullName evidence="5">Trehalose operon repressor</fullName>
    </recommendedName>
</protein>